<gene>
    <name evidence="1" type="ORF">PDJAM_G00010440</name>
</gene>
<accession>A0ACC5XZV4</accession>
<comment type="caution">
    <text evidence="1">The sequence shown here is derived from an EMBL/GenBank/DDBJ whole genome shotgun (WGS) entry which is preliminary data.</text>
</comment>
<dbReference type="Proteomes" id="UP000830395">
    <property type="component" value="Chromosome 1"/>
</dbReference>
<sequence length="67" mass="7619">MVECMNLIAGCGQLLRKCFLTGQELSLRRDICSISSQFAVQSGYKCPLLIHMQLKTIHRDLVLNHSR</sequence>
<organism evidence="1 2">
    <name type="scientific">Pangasius djambal</name>
    <dbReference type="NCBI Taxonomy" id="1691987"/>
    <lineage>
        <taxon>Eukaryota</taxon>
        <taxon>Metazoa</taxon>
        <taxon>Chordata</taxon>
        <taxon>Craniata</taxon>
        <taxon>Vertebrata</taxon>
        <taxon>Euteleostomi</taxon>
        <taxon>Actinopterygii</taxon>
        <taxon>Neopterygii</taxon>
        <taxon>Teleostei</taxon>
        <taxon>Ostariophysi</taxon>
        <taxon>Siluriformes</taxon>
        <taxon>Pangasiidae</taxon>
        <taxon>Pangasius</taxon>
    </lineage>
</organism>
<evidence type="ECO:0000313" key="2">
    <source>
        <dbReference type="Proteomes" id="UP000830395"/>
    </source>
</evidence>
<reference evidence="1" key="1">
    <citation type="submission" date="2020-02" db="EMBL/GenBank/DDBJ databases">
        <title>Genome sequencing of the panga catfish, Pangasius djambal.</title>
        <authorList>
            <person name="Wen M."/>
            <person name="Zahm M."/>
            <person name="Roques C."/>
            <person name="Cabau C."/>
            <person name="Klopp C."/>
            <person name="Donnadieu C."/>
            <person name="Jouanno E."/>
            <person name="Avarre J.-C."/>
            <person name="Campet M."/>
            <person name="Ha T."/>
            <person name="Dugue R."/>
            <person name="Lampietro C."/>
            <person name="Louis A."/>
            <person name="Herpin A."/>
            <person name="Echchiki A."/>
            <person name="Berthelot C."/>
            <person name="Parey E."/>
            <person name="Roest-Crollius H."/>
            <person name="Braasch I."/>
            <person name="Postlethwait J.H."/>
            <person name="Bobe J."/>
            <person name="Montfort J."/>
            <person name="Bouchez O."/>
            <person name="Begum T."/>
            <person name="Schartl M."/>
            <person name="Gustiano R."/>
            <person name="Guiguen Y."/>
        </authorList>
    </citation>
    <scope>NUCLEOTIDE SEQUENCE</scope>
    <source>
        <strain evidence="1">Pdj_M5554</strain>
    </source>
</reference>
<keyword evidence="2" id="KW-1185">Reference proteome</keyword>
<proteinExistence type="predicted"/>
<evidence type="ECO:0000313" key="1">
    <source>
        <dbReference type="EMBL" id="MCJ8728907.1"/>
    </source>
</evidence>
<name>A0ACC5XZV4_9TELE</name>
<dbReference type="EMBL" id="CM040975">
    <property type="protein sequence ID" value="MCJ8728907.1"/>
    <property type="molecule type" value="Genomic_DNA"/>
</dbReference>
<protein>
    <submittedName>
        <fullName evidence="1">Uncharacterized protein</fullName>
    </submittedName>
</protein>